<protein>
    <submittedName>
        <fullName evidence="3">Lytic transglycosylase domain-containing protein</fullName>
    </submittedName>
</protein>
<organism evidence="2 4">
    <name type="scientific">Streptomyces nodosus</name>
    <dbReference type="NCBI Taxonomy" id="40318"/>
    <lineage>
        <taxon>Bacteria</taxon>
        <taxon>Bacillati</taxon>
        <taxon>Actinomycetota</taxon>
        <taxon>Actinomycetes</taxon>
        <taxon>Kitasatosporales</taxon>
        <taxon>Streptomycetaceae</taxon>
        <taxon>Streptomyces</taxon>
    </lineage>
</organism>
<proteinExistence type="predicted"/>
<evidence type="ECO:0000313" key="5">
    <source>
        <dbReference type="Proteomes" id="UP000325763"/>
    </source>
</evidence>
<reference evidence="4" key="1">
    <citation type="submission" date="2014-09" db="EMBL/GenBank/DDBJ databases">
        <title>Sequence of the Streptomyces nodosus genome.</title>
        <authorList>
            <person name="Sweeney P."/>
            <person name="Stephens N."/>
            <person name="Murphy C."/>
            <person name="Caffrey P."/>
        </authorList>
    </citation>
    <scope>NUCLEOTIDE SEQUENCE [LARGE SCALE GENOMIC DNA]</scope>
    <source>
        <strain evidence="4">ATCC 14899</strain>
    </source>
</reference>
<evidence type="ECO:0000313" key="4">
    <source>
        <dbReference type="Proteomes" id="UP000031526"/>
    </source>
</evidence>
<evidence type="ECO:0000313" key="2">
    <source>
        <dbReference type="EMBL" id="AJE43374.1"/>
    </source>
</evidence>
<dbReference type="STRING" id="40318.SNOD_27595"/>
<dbReference type="KEGG" id="snq:CP978_27870"/>
<sequence>MAGVRSRWRWPVVVVAAALLYGAMRGAGGSPSPAPPRSAPSASAPAPPSGPARPSATTAAGPYDPADYAPEVRRRAGQAGVSAQLLMAILYNESYKPHDPGFERSWQKYKPDAAFGIANMHRATFDATRKGRDFAGRAWDELPDDRDLAVEAAAWYLHDLAAALPAHRTGPYGTNDLLALGYNTGQGNMLAFARGATPGSQARSYLDKLHANWAEAGRAVRSGETS</sequence>
<dbReference type="OrthoDB" id="4498040at2"/>
<dbReference type="Gene3D" id="1.10.530.10">
    <property type="match status" value="1"/>
</dbReference>
<dbReference type="InterPro" id="IPR023346">
    <property type="entry name" value="Lysozyme-like_dom_sf"/>
</dbReference>
<evidence type="ECO:0000313" key="3">
    <source>
        <dbReference type="EMBL" id="QEV41870.1"/>
    </source>
</evidence>
<dbReference type="EMBL" id="CP023747">
    <property type="protein sequence ID" value="QEV41870.1"/>
    <property type="molecule type" value="Genomic_DNA"/>
</dbReference>
<evidence type="ECO:0000256" key="1">
    <source>
        <dbReference type="SAM" id="MobiDB-lite"/>
    </source>
</evidence>
<dbReference type="Proteomes" id="UP000031526">
    <property type="component" value="Chromosome"/>
</dbReference>
<dbReference type="AlphaFoldDB" id="A0A0B5DJI0"/>
<reference evidence="2 4" key="2">
    <citation type="journal article" date="2016" name="Appl. Microbiol. Biotechnol.">
        <title>Exploiting the genome sequence of Streptomyces nodosus for enhanced antibiotic production.</title>
        <authorList>
            <person name="Sweeney P."/>
            <person name="Murphy C.D."/>
            <person name="Caffrey P."/>
        </authorList>
    </citation>
    <scope>NUCLEOTIDE SEQUENCE [LARGE SCALE GENOMIC DNA]</scope>
    <source>
        <strain evidence="2 4">ATCC 14899</strain>
    </source>
</reference>
<dbReference type="EMBL" id="CP009313">
    <property type="protein sequence ID" value="AJE43374.1"/>
    <property type="molecule type" value="Genomic_DNA"/>
</dbReference>
<dbReference type="SUPFAM" id="SSF53955">
    <property type="entry name" value="Lysozyme-like"/>
    <property type="match status" value="1"/>
</dbReference>
<dbReference type="HOGENOM" id="CLU_110727_0_0_11"/>
<feature type="region of interest" description="Disordered" evidence="1">
    <location>
        <begin position="26"/>
        <end position="68"/>
    </location>
</feature>
<dbReference type="RefSeq" id="WP_043445294.1">
    <property type="nucleotide sequence ID" value="NZ_CP009313.1"/>
</dbReference>
<gene>
    <name evidence="3" type="ORF">CP978_27870</name>
    <name evidence="2" type="ORF">SNOD_27595</name>
</gene>
<dbReference type="Proteomes" id="UP000325763">
    <property type="component" value="Chromosome"/>
</dbReference>
<feature type="compositionally biased region" description="Low complexity" evidence="1">
    <location>
        <begin position="52"/>
        <end position="68"/>
    </location>
</feature>
<reference evidence="3 5" key="3">
    <citation type="submission" date="2017-09" db="EMBL/GenBank/DDBJ databases">
        <title>Streptomyces genome completion.</title>
        <authorList>
            <person name="Lee N."/>
            <person name="Cho B.-K."/>
        </authorList>
    </citation>
    <scope>NUCLEOTIDE SEQUENCE [LARGE SCALE GENOMIC DNA]</scope>
    <source>
        <strain evidence="3 5">ATCC 14899</strain>
    </source>
</reference>
<name>A0A0B5DJI0_9ACTN</name>
<accession>A0A0B5DJI0</accession>
<keyword evidence="4" id="KW-1185">Reference proteome</keyword>